<evidence type="ECO:0000256" key="1">
    <source>
        <dbReference type="SAM" id="SignalP"/>
    </source>
</evidence>
<organism evidence="2 3">
    <name type="scientific">Flavobacterium hercynium</name>
    <dbReference type="NCBI Taxonomy" id="387094"/>
    <lineage>
        <taxon>Bacteria</taxon>
        <taxon>Pseudomonadati</taxon>
        <taxon>Bacteroidota</taxon>
        <taxon>Flavobacteriia</taxon>
        <taxon>Flavobacteriales</taxon>
        <taxon>Flavobacteriaceae</taxon>
        <taxon>Flavobacterium</taxon>
    </lineage>
</organism>
<proteinExistence type="predicted"/>
<feature type="chain" id="PRO_5012601414" description="DUF4595 domain-containing protein" evidence="1">
    <location>
        <begin position="22"/>
        <end position="293"/>
    </location>
</feature>
<name>A0A226GP10_9FLAO</name>
<dbReference type="OrthoDB" id="1326286at2"/>
<sequence length="293" mass="33836">MKKIYFFTALLIILTSCSSDTDSVVEEPIVIEKPVVSEPIPEPVVPTDNTVHRTIAQFYPSQTKIDNYTFEGNKVLSRKNDETETIYIYEGNRIVKQEGIRKDQFGLKSKKNEYQFIYEDGKLKTRTILEWSAENADQQPSIMMRTTYTHTSDNLVAYIDYIINLDTKKEAKLGEGFLRYKDGNVIENEDIALYITSKGGDFVEDPSRSVKTIVTYEYDKKNNPAKNILGYDLFLGQINDYGQNNILKKTVKRVGSDDINIETRDYIYNDKGYPVKYKSVASDGYEYEIEYTY</sequence>
<evidence type="ECO:0000313" key="2">
    <source>
        <dbReference type="EMBL" id="OXA83394.1"/>
    </source>
</evidence>
<comment type="caution">
    <text evidence="2">The sequence shown here is derived from an EMBL/GenBank/DDBJ whole genome shotgun (WGS) entry which is preliminary data.</text>
</comment>
<dbReference type="Proteomes" id="UP000198345">
    <property type="component" value="Unassembled WGS sequence"/>
</dbReference>
<dbReference type="PROSITE" id="PS51257">
    <property type="entry name" value="PROKAR_LIPOPROTEIN"/>
    <property type="match status" value="1"/>
</dbReference>
<evidence type="ECO:0000313" key="3">
    <source>
        <dbReference type="Proteomes" id="UP000198345"/>
    </source>
</evidence>
<keyword evidence="1" id="KW-0732">Signal</keyword>
<dbReference type="EMBL" id="MUGW01000083">
    <property type="protein sequence ID" value="OXA83394.1"/>
    <property type="molecule type" value="Genomic_DNA"/>
</dbReference>
<protein>
    <recommendedName>
        <fullName evidence="4">DUF4595 domain-containing protein</fullName>
    </recommendedName>
</protein>
<keyword evidence="3" id="KW-1185">Reference proteome</keyword>
<reference evidence="2 3" key="1">
    <citation type="submission" date="2016-11" db="EMBL/GenBank/DDBJ databases">
        <title>Whole genomes of Flavobacteriaceae.</title>
        <authorList>
            <person name="Stine C."/>
            <person name="Li C."/>
            <person name="Tadesse D."/>
        </authorList>
    </citation>
    <scope>NUCLEOTIDE SEQUENCE [LARGE SCALE GENOMIC DNA]</scope>
    <source>
        <strain evidence="2 3">DSM 18292</strain>
    </source>
</reference>
<dbReference type="RefSeq" id="WP_089052053.1">
    <property type="nucleotide sequence ID" value="NZ_FXTV01000014.1"/>
</dbReference>
<gene>
    <name evidence="2" type="ORF">B0A66_22345</name>
</gene>
<dbReference type="AlphaFoldDB" id="A0A226GP10"/>
<feature type="signal peptide" evidence="1">
    <location>
        <begin position="1"/>
        <end position="21"/>
    </location>
</feature>
<accession>A0A226GP10</accession>
<evidence type="ECO:0008006" key="4">
    <source>
        <dbReference type="Google" id="ProtNLM"/>
    </source>
</evidence>